<accession>A0A433QXL0</accession>
<dbReference type="EMBL" id="RBNJ01000429">
    <property type="protein sequence ID" value="RUS34532.1"/>
    <property type="molecule type" value="Genomic_DNA"/>
</dbReference>
<keyword evidence="2" id="KW-1185">Reference proteome</keyword>
<evidence type="ECO:0000313" key="2">
    <source>
        <dbReference type="Proteomes" id="UP000274822"/>
    </source>
</evidence>
<proteinExistence type="predicted"/>
<dbReference type="Proteomes" id="UP000274822">
    <property type="component" value="Unassembled WGS sequence"/>
</dbReference>
<protein>
    <submittedName>
        <fullName evidence="1">Uncharacterized protein</fullName>
    </submittedName>
</protein>
<reference evidence="1 2" key="1">
    <citation type="journal article" date="2018" name="New Phytol.">
        <title>Phylogenomics of Endogonaceae and evolution of mycorrhizas within Mucoromycota.</title>
        <authorList>
            <person name="Chang Y."/>
            <person name="Desiro A."/>
            <person name="Na H."/>
            <person name="Sandor L."/>
            <person name="Lipzen A."/>
            <person name="Clum A."/>
            <person name="Barry K."/>
            <person name="Grigoriev I.V."/>
            <person name="Martin F.M."/>
            <person name="Stajich J.E."/>
            <person name="Smith M.E."/>
            <person name="Bonito G."/>
            <person name="Spatafora J.W."/>
        </authorList>
    </citation>
    <scope>NUCLEOTIDE SEQUENCE [LARGE SCALE GENOMIC DNA]</scope>
    <source>
        <strain evidence="1 2">AD002</strain>
    </source>
</reference>
<gene>
    <name evidence="1" type="ORF">BC938DRAFT_479852</name>
</gene>
<evidence type="ECO:0000313" key="1">
    <source>
        <dbReference type="EMBL" id="RUS34532.1"/>
    </source>
</evidence>
<name>A0A433QXL0_9FUNG</name>
<dbReference type="AlphaFoldDB" id="A0A433QXL0"/>
<sequence length="109" mass="12630">MDTQKPTGDIPEEVFQKLDYASCWLSILTPKFDLVFSSTRFWKRSYLLWGVSSWNTFYCIQVKKAMLITSHSVLLKELCVNQENVTSGTNVDKRIVGLRNELNFSILVF</sequence>
<comment type="caution">
    <text evidence="1">The sequence shown here is derived from an EMBL/GenBank/DDBJ whole genome shotgun (WGS) entry which is preliminary data.</text>
</comment>
<organism evidence="1 2">
    <name type="scientific">Jimgerdemannia flammicorona</name>
    <dbReference type="NCBI Taxonomy" id="994334"/>
    <lineage>
        <taxon>Eukaryota</taxon>
        <taxon>Fungi</taxon>
        <taxon>Fungi incertae sedis</taxon>
        <taxon>Mucoromycota</taxon>
        <taxon>Mucoromycotina</taxon>
        <taxon>Endogonomycetes</taxon>
        <taxon>Endogonales</taxon>
        <taxon>Endogonaceae</taxon>
        <taxon>Jimgerdemannia</taxon>
    </lineage>
</organism>